<dbReference type="GO" id="GO:0004721">
    <property type="term" value="F:phosphoprotein phosphatase activity"/>
    <property type="evidence" value="ECO:0007669"/>
    <property type="project" value="UniProtKB-KW"/>
</dbReference>
<evidence type="ECO:0000259" key="4">
    <source>
        <dbReference type="PROSITE" id="PS50056"/>
    </source>
</evidence>
<evidence type="ECO:0000256" key="1">
    <source>
        <dbReference type="ARBA" id="ARBA00022801"/>
    </source>
</evidence>
<feature type="domain" description="Tyrosine-protein phosphatase" evidence="3">
    <location>
        <begin position="1"/>
        <end position="149"/>
    </location>
</feature>
<dbReference type="Gene3D" id="3.90.190.10">
    <property type="entry name" value="Protein tyrosine phosphatase superfamily"/>
    <property type="match status" value="1"/>
</dbReference>
<organism evidence="5">
    <name type="scientific">Thermosphaera aggregans</name>
    <dbReference type="NCBI Taxonomy" id="54254"/>
    <lineage>
        <taxon>Archaea</taxon>
        <taxon>Thermoproteota</taxon>
        <taxon>Thermoprotei</taxon>
        <taxon>Desulfurococcales</taxon>
        <taxon>Desulfurococcaceae</taxon>
        <taxon>Thermosphaera</taxon>
    </lineage>
</organism>
<keyword evidence="1" id="KW-0378">Hydrolase</keyword>
<dbReference type="PROSITE" id="PS00383">
    <property type="entry name" value="TYR_PHOSPHATASE_1"/>
    <property type="match status" value="1"/>
</dbReference>
<name>A0A7C2FGH4_9CREN</name>
<dbReference type="PROSITE" id="PS50054">
    <property type="entry name" value="TYR_PHOSPHATASE_DUAL"/>
    <property type="match status" value="1"/>
</dbReference>
<gene>
    <name evidence="5" type="ORF">ENP55_01475</name>
</gene>
<dbReference type="InterPro" id="IPR050561">
    <property type="entry name" value="PTP"/>
</dbReference>
<dbReference type="SMART" id="SM00404">
    <property type="entry name" value="PTPc_motif"/>
    <property type="match status" value="1"/>
</dbReference>
<dbReference type="InterPro" id="IPR029021">
    <property type="entry name" value="Prot-tyrosine_phosphatase-like"/>
</dbReference>
<dbReference type="InterPro" id="IPR016130">
    <property type="entry name" value="Tyr_Pase_AS"/>
</dbReference>
<protein>
    <submittedName>
        <fullName evidence="5">Uncharacterized protein</fullName>
    </submittedName>
</protein>
<keyword evidence="2" id="KW-0904">Protein phosphatase</keyword>
<dbReference type="FunFam" id="3.90.190.10:FF:000157">
    <property type="entry name" value="Protein-tyrosine phosphatase"/>
    <property type="match status" value="1"/>
</dbReference>
<dbReference type="Pfam" id="PF00782">
    <property type="entry name" value="DSPc"/>
    <property type="match status" value="1"/>
</dbReference>
<sequence length="301" mass="34740">MFEWIIEDKLAQSPLPTLSELAYLRRFFDAVIVLTMPNEQPLGDKYVEILESYGFQVLHIPTPDYHPLELFDLLRTSIFIDEKLRESRRVLVHCMGGAGRSGLVTAAYLVYKGYGIYDAVNHVRKRVPGAIENRGQALMLENYYTLVNSFGQELLRKYGELVFAFDDPKTILHASKTTQFTIELINNLSINNVLSRSVLIKSLLHFHDEKAQSKLKELFENPERSSRAEELLSFTHLLDYYQDGRVVLTIYDAFANRVDLTLLCKWDCEKIVEVSTAAKNIIERIVGKELYVSWVNYVDYI</sequence>
<dbReference type="InterPro" id="IPR000387">
    <property type="entry name" value="Tyr_Pase_dom"/>
</dbReference>
<feature type="domain" description="Tyrosine specific protein phosphatases" evidence="4">
    <location>
        <begin position="68"/>
        <end position="138"/>
    </location>
</feature>
<dbReference type="InterPro" id="IPR000340">
    <property type="entry name" value="Dual-sp_phosphatase_cat-dom"/>
</dbReference>
<evidence type="ECO:0000313" key="5">
    <source>
        <dbReference type="EMBL" id="HEF86980.1"/>
    </source>
</evidence>
<evidence type="ECO:0000259" key="3">
    <source>
        <dbReference type="PROSITE" id="PS50054"/>
    </source>
</evidence>
<dbReference type="AlphaFoldDB" id="A0A7C2FGH4"/>
<dbReference type="PROSITE" id="PS50056">
    <property type="entry name" value="TYR_PHOSPHATASE_2"/>
    <property type="match status" value="1"/>
</dbReference>
<dbReference type="EMBL" id="DSJT01000005">
    <property type="protein sequence ID" value="HEF86980.1"/>
    <property type="molecule type" value="Genomic_DNA"/>
</dbReference>
<comment type="caution">
    <text evidence="5">The sequence shown here is derived from an EMBL/GenBank/DDBJ whole genome shotgun (WGS) entry which is preliminary data.</text>
</comment>
<accession>A0A7C2FGH4</accession>
<proteinExistence type="predicted"/>
<reference evidence="5" key="1">
    <citation type="journal article" date="2020" name="mSystems">
        <title>Genome- and Community-Level Interaction Insights into Carbon Utilization and Element Cycling Functions of Hydrothermarchaeota in Hydrothermal Sediment.</title>
        <authorList>
            <person name="Zhou Z."/>
            <person name="Liu Y."/>
            <person name="Xu W."/>
            <person name="Pan J."/>
            <person name="Luo Z.H."/>
            <person name="Li M."/>
        </authorList>
    </citation>
    <scope>NUCLEOTIDE SEQUENCE [LARGE SCALE GENOMIC DNA]</scope>
    <source>
        <strain evidence="5">SpSt-23</strain>
    </source>
</reference>
<dbReference type="InterPro" id="IPR020422">
    <property type="entry name" value="TYR_PHOSPHATASE_DUAL_dom"/>
</dbReference>
<evidence type="ECO:0000256" key="2">
    <source>
        <dbReference type="ARBA" id="ARBA00022912"/>
    </source>
</evidence>
<dbReference type="InterPro" id="IPR003595">
    <property type="entry name" value="Tyr_Pase_cat"/>
</dbReference>
<dbReference type="PANTHER" id="PTHR23339">
    <property type="entry name" value="TYROSINE SPECIFIC PROTEIN PHOSPHATASE AND DUAL SPECIFICITY PROTEIN PHOSPHATASE"/>
    <property type="match status" value="1"/>
</dbReference>
<dbReference type="SUPFAM" id="SSF52799">
    <property type="entry name" value="(Phosphotyrosine protein) phosphatases II"/>
    <property type="match status" value="1"/>
</dbReference>
<dbReference type="SMART" id="SM00195">
    <property type="entry name" value="DSPc"/>
    <property type="match status" value="1"/>
</dbReference>